<dbReference type="Pfam" id="PF00583">
    <property type="entry name" value="Acetyltransf_1"/>
    <property type="match status" value="2"/>
</dbReference>
<keyword evidence="2" id="KW-0012">Acyltransferase</keyword>
<dbReference type="PROSITE" id="PS51186">
    <property type="entry name" value="GNAT"/>
    <property type="match status" value="2"/>
</dbReference>
<organism evidence="4 5">
    <name type="scientific">Orlajensenia leifsoniae</name>
    <dbReference type="NCBI Taxonomy" id="2561933"/>
    <lineage>
        <taxon>Bacteria</taxon>
        <taxon>Bacillati</taxon>
        <taxon>Actinomycetota</taxon>
        <taxon>Actinomycetes</taxon>
        <taxon>Micrococcales</taxon>
        <taxon>Microbacteriaceae</taxon>
        <taxon>Orlajensenia</taxon>
    </lineage>
</organism>
<dbReference type="CDD" id="cd04301">
    <property type="entry name" value="NAT_SF"/>
    <property type="match status" value="1"/>
</dbReference>
<reference evidence="4 5" key="1">
    <citation type="journal article" date="2018" name="J. Microbiol.">
        <title>Leifsonia flava sp. nov., a novel actinobacterium isolated from the rhizosphere of Aquilegia viridiflora.</title>
        <authorList>
            <person name="Cai Y."/>
            <person name="Tao W.Z."/>
            <person name="Ma Y.J."/>
            <person name="Cheng J."/>
            <person name="Zhang M.Y."/>
            <person name="Zhang Y.X."/>
        </authorList>
    </citation>
    <scope>NUCLEOTIDE SEQUENCE [LARGE SCALE GENOMIC DNA]</scope>
    <source>
        <strain evidence="4 5">SYP-B2174</strain>
    </source>
</reference>
<keyword evidence="1 4" id="KW-0808">Transferase</keyword>
<dbReference type="InterPro" id="IPR050832">
    <property type="entry name" value="Bact_Acetyltransf"/>
</dbReference>
<dbReference type="PANTHER" id="PTHR43877">
    <property type="entry name" value="AMINOALKYLPHOSPHONATE N-ACETYLTRANSFERASE-RELATED-RELATED"/>
    <property type="match status" value="1"/>
</dbReference>
<comment type="caution">
    <text evidence="4">The sequence shown here is derived from an EMBL/GenBank/DDBJ whole genome shotgun (WGS) entry which is preliminary data.</text>
</comment>
<sequence length="379" mass="40778">MQQQRSASRSRHASTPRVIQLALTVESAQSKVEREDRPRVTSPIEIRPARPDEYDEVGRVTERAFADGPYGHLPVSSERRELVNDVAARAASGAVLVAVASDGAIIGTATLLRAGTPQSRLAVGDEAELRLLGVTAAARGLGLGRALALAAEEVALGWGAASVVLDTGTRNVVSQALYRSLGYELIPNRSSEPDGSPIQHVEFVKPLRDRDDVLVRLVRPDEYEAAADLSERAYTSEYDITESYRASIRQIAERAAEHQVWVAVDTTTGTLLGAVATPRPGRSISPLARDGELDFRLLAVDPPARGRGIGALLTRHVIELARLRGLDHVVMNSGQQMVGAHRLYEKLGFGRLPEREGSITEGGRTIQLLAFTIPVGAAS</sequence>
<dbReference type="PANTHER" id="PTHR43877:SF2">
    <property type="entry name" value="AMINOALKYLPHOSPHONATE N-ACETYLTRANSFERASE-RELATED"/>
    <property type="match status" value="1"/>
</dbReference>
<keyword evidence="5" id="KW-1185">Reference proteome</keyword>
<feature type="domain" description="N-acetyltransferase" evidence="3">
    <location>
        <begin position="44"/>
        <end position="208"/>
    </location>
</feature>
<proteinExistence type="predicted"/>
<protein>
    <submittedName>
        <fullName evidence="4">GNAT family N-acetyltransferase</fullName>
    </submittedName>
</protein>
<evidence type="ECO:0000313" key="5">
    <source>
        <dbReference type="Proteomes" id="UP000298127"/>
    </source>
</evidence>
<dbReference type="InterPro" id="IPR000182">
    <property type="entry name" value="GNAT_dom"/>
</dbReference>
<dbReference type="EMBL" id="SPQZ01000003">
    <property type="protein sequence ID" value="TFV98055.1"/>
    <property type="molecule type" value="Genomic_DNA"/>
</dbReference>
<dbReference type="SUPFAM" id="SSF55729">
    <property type="entry name" value="Acyl-CoA N-acyltransferases (Nat)"/>
    <property type="match status" value="2"/>
</dbReference>
<accession>A0A4Y9R3M7</accession>
<dbReference type="InterPro" id="IPR016181">
    <property type="entry name" value="Acyl_CoA_acyltransferase"/>
</dbReference>
<name>A0A4Y9R3M7_9MICO</name>
<gene>
    <name evidence="4" type="ORF">E4M00_08400</name>
</gene>
<evidence type="ECO:0000256" key="2">
    <source>
        <dbReference type="ARBA" id="ARBA00023315"/>
    </source>
</evidence>
<evidence type="ECO:0000259" key="3">
    <source>
        <dbReference type="PROSITE" id="PS51186"/>
    </source>
</evidence>
<dbReference type="AlphaFoldDB" id="A0A4Y9R3M7"/>
<feature type="domain" description="N-acetyltransferase" evidence="3">
    <location>
        <begin position="213"/>
        <end position="374"/>
    </location>
</feature>
<dbReference type="Proteomes" id="UP000298127">
    <property type="component" value="Unassembled WGS sequence"/>
</dbReference>
<evidence type="ECO:0000256" key="1">
    <source>
        <dbReference type="ARBA" id="ARBA00022679"/>
    </source>
</evidence>
<dbReference type="Gene3D" id="3.40.630.30">
    <property type="match status" value="2"/>
</dbReference>
<evidence type="ECO:0000313" key="4">
    <source>
        <dbReference type="EMBL" id="TFV98055.1"/>
    </source>
</evidence>
<dbReference type="GO" id="GO:0016747">
    <property type="term" value="F:acyltransferase activity, transferring groups other than amino-acyl groups"/>
    <property type="evidence" value="ECO:0007669"/>
    <property type="project" value="InterPro"/>
</dbReference>